<keyword evidence="3" id="KW-1185">Reference proteome</keyword>
<evidence type="ECO:0008006" key="4">
    <source>
        <dbReference type="Google" id="ProtNLM"/>
    </source>
</evidence>
<feature type="transmembrane region" description="Helical" evidence="1">
    <location>
        <begin position="98"/>
        <end position="116"/>
    </location>
</feature>
<evidence type="ECO:0000313" key="3">
    <source>
        <dbReference type="Proteomes" id="UP001500460"/>
    </source>
</evidence>
<proteinExistence type="predicted"/>
<gene>
    <name evidence="2" type="ORF">GCM10010421_10610</name>
</gene>
<dbReference type="Pfam" id="PF19545">
    <property type="entry name" value="DUF6069"/>
    <property type="match status" value="1"/>
</dbReference>
<accession>A0ABN3JAC6</accession>
<feature type="transmembrane region" description="Helical" evidence="1">
    <location>
        <begin position="128"/>
        <end position="149"/>
    </location>
</feature>
<organism evidence="2 3">
    <name type="scientific">Streptomyces glaucus</name>
    <dbReference type="NCBI Taxonomy" id="284029"/>
    <lineage>
        <taxon>Bacteria</taxon>
        <taxon>Bacillati</taxon>
        <taxon>Actinomycetota</taxon>
        <taxon>Actinomycetes</taxon>
        <taxon>Kitasatosporales</taxon>
        <taxon>Streptomycetaceae</taxon>
        <taxon>Streptomyces</taxon>
    </lineage>
</organism>
<dbReference type="EMBL" id="BAAATK010000004">
    <property type="protein sequence ID" value="GAA2425680.1"/>
    <property type="molecule type" value="Genomic_DNA"/>
</dbReference>
<feature type="transmembrane region" description="Helical" evidence="1">
    <location>
        <begin position="70"/>
        <end position="91"/>
    </location>
</feature>
<protein>
    <recommendedName>
        <fullName evidence="4">Integral membrane protein</fullName>
    </recommendedName>
</protein>
<evidence type="ECO:0000256" key="1">
    <source>
        <dbReference type="SAM" id="Phobius"/>
    </source>
</evidence>
<evidence type="ECO:0000313" key="2">
    <source>
        <dbReference type="EMBL" id="GAA2425680.1"/>
    </source>
</evidence>
<keyword evidence="1" id="KW-0812">Transmembrane</keyword>
<sequence>MRYDSPEGSMTSSNPAATRTAQGRRALPAWQAVVGGAVIAAVVNLIVLFIGDAAGASLVIELNGKPDEIGAGDVIFMSVAAPLIGVTAAVLLARWKPVLLRVAQIVGGAVAVLTAIGPLTQETDGGTAATLIAMHLIVGFVAVAALEAIRRSRV</sequence>
<dbReference type="InterPro" id="IPR045713">
    <property type="entry name" value="DUF6069"/>
</dbReference>
<keyword evidence="1" id="KW-0472">Membrane</keyword>
<dbReference type="Proteomes" id="UP001500460">
    <property type="component" value="Unassembled WGS sequence"/>
</dbReference>
<keyword evidence="1" id="KW-1133">Transmembrane helix</keyword>
<feature type="transmembrane region" description="Helical" evidence="1">
    <location>
        <begin position="29"/>
        <end position="50"/>
    </location>
</feature>
<comment type="caution">
    <text evidence="2">The sequence shown here is derived from an EMBL/GenBank/DDBJ whole genome shotgun (WGS) entry which is preliminary data.</text>
</comment>
<name>A0ABN3JAC6_9ACTN</name>
<reference evidence="2 3" key="1">
    <citation type="journal article" date="2019" name="Int. J. Syst. Evol. Microbiol.">
        <title>The Global Catalogue of Microorganisms (GCM) 10K type strain sequencing project: providing services to taxonomists for standard genome sequencing and annotation.</title>
        <authorList>
            <consortium name="The Broad Institute Genomics Platform"/>
            <consortium name="The Broad Institute Genome Sequencing Center for Infectious Disease"/>
            <person name="Wu L."/>
            <person name="Ma J."/>
        </authorList>
    </citation>
    <scope>NUCLEOTIDE SEQUENCE [LARGE SCALE GENOMIC DNA]</scope>
    <source>
        <strain evidence="2 3">JCM 6922</strain>
    </source>
</reference>